<dbReference type="PATRIC" id="fig|299146.4.peg.2608"/>
<dbReference type="InterPro" id="IPR016035">
    <property type="entry name" value="Acyl_Trfase/lysoPLipase"/>
</dbReference>
<dbReference type="Gene3D" id="3.10.129.110">
    <property type="entry name" value="Polyketide synthase dehydratase"/>
    <property type="match status" value="1"/>
</dbReference>
<dbReference type="Pfam" id="PF02801">
    <property type="entry name" value="Ketoacyl-synt_C"/>
    <property type="match status" value="1"/>
</dbReference>
<accession>A0A1A8ZPQ6</accession>
<dbReference type="Pfam" id="PF00550">
    <property type="entry name" value="PP-binding"/>
    <property type="match status" value="1"/>
</dbReference>
<dbReference type="Pfam" id="PF14765">
    <property type="entry name" value="PS-DH"/>
    <property type="match status" value="1"/>
</dbReference>
<dbReference type="InterPro" id="IPR009081">
    <property type="entry name" value="PP-bd_ACP"/>
</dbReference>
<dbReference type="PROSITE" id="PS52019">
    <property type="entry name" value="PKS_MFAS_DH"/>
    <property type="match status" value="1"/>
</dbReference>
<dbReference type="SUPFAM" id="SSF51735">
    <property type="entry name" value="NAD(P)-binding Rossmann-fold domains"/>
    <property type="match status" value="2"/>
</dbReference>
<dbReference type="InterPro" id="IPR020807">
    <property type="entry name" value="PKS_DH"/>
</dbReference>
<dbReference type="InterPro" id="IPR014030">
    <property type="entry name" value="Ketoacyl_synth_N"/>
</dbReference>
<dbReference type="SMART" id="SM00825">
    <property type="entry name" value="PKS_KS"/>
    <property type="match status" value="1"/>
</dbReference>
<dbReference type="InterPro" id="IPR042104">
    <property type="entry name" value="PKS_dehydratase_sf"/>
</dbReference>
<feature type="region of interest" description="N-terminal hotdog fold" evidence="8">
    <location>
        <begin position="1384"/>
        <end position="1507"/>
    </location>
</feature>
<dbReference type="FunFam" id="3.40.47.10:FF:000042">
    <property type="entry name" value="Polyketide synthase Pks13"/>
    <property type="match status" value="1"/>
</dbReference>
<dbReference type="InterPro" id="IPR050091">
    <property type="entry name" value="PKS_NRPS_Biosynth_Enz"/>
</dbReference>
<evidence type="ECO:0000256" key="8">
    <source>
        <dbReference type="PROSITE-ProRule" id="PRU01363"/>
    </source>
</evidence>
<keyword evidence="7" id="KW-0511">Multifunctional enzyme</keyword>
<dbReference type="InterPro" id="IPR016039">
    <property type="entry name" value="Thiolase-like"/>
</dbReference>
<dbReference type="Proteomes" id="UP000198765">
    <property type="component" value="Chromosome I"/>
</dbReference>
<dbReference type="SMART" id="SM00823">
    <property type="entry name" value="PKS_PP"/>
    <property type="match status" value="1"/>
</dbReference>
<dbReference type="RefSeq" id="WP_091194826.1">
    <property type="nucleotide sequence ID" value="NZ_LT594324.1"/>
</dbReference>
<evidence type="ECO:0000256" key="4">
    <source>
        <dbReference type="ARBA" id="ARBA00022679"/>
    </source>
</evidence>
<dbReference type="Pfam" id="PF08659">
    <property type="entry name" value="KR"/>
    <property type="match status" value="1"/>
</dbReference>
<evidence type="ECO:0000259" key="9">
    <source>
        <dbReference type="PROSITE" id="PS50075"/>
    </source>
</evidence>
<dbReference type="SUPFAM" id="SSF53901">
    <property type="entry name" value="Thiolase-like"/>
    <property type="match status" value="1"/>
</dbReference>
<reference evidence="12 13" key="1">
    <citation type="submission" date="2016-06" db="EMBL/GenBank/DDBJ databases">
        <authorList>
            <person name="Kjaerup R.B."/>
            <person name="Dalgaard T.S."/>
            <person name="Juul-Madsen H.R."/>
        </authorList>
    </citation>
    <scope>NUCLEOTIDE SEQUENCE [LARGE SCALE GENOMIC DNA]</scope>
    <source>
        <strain evidence="12 13">DSM 45248</strain>
    </source>
</reference>
<dbReference type="InterPro" id="IPR020841">
    <property type="entry name" value="PKS_Beta-ketoAc_synthase_dom"/>
</dbReference>
<dbReference type="GO" id="GO:0005737">
    <property type="term" value="C:cytoplasm"/>
    <property type="evidence" value="ECO:0007669"/>
    <property type="project" value="TreeGrafter"/>
</dbReference>
<dbReference type="GO" id="GO:0071770">
    <property type="term" value="P:DIM/DIP cell wall layer assembly"/>
    <property type="evidence" value="ECO:0007669"/>
    <property type="project" value="TreeGrafter"/>
</dbReference>
<feature type="region of interest" description="C-terminal hotdog fold" evidence="8">
    <location>
        <begin position="1527"/>
        <end position="1673"/>
    </location>
</feature>
<dbReference type="PROSITE" id="PS52004">
    <property type="entry name" value="KS3_2"/>
    <property type="match status" value="1"/>
</dbReference>
<dbReference type="Gene3D" id="3.30.70.3290">
    <property type="match status" value="1"/>
</dbReference>
<dbReference type="PANTHER" id="PTHR43775:SF37">
    <property type="entry name" value="SI:DKEY-61P9.11"/>
    <property type="match status" value="1"/>
</dbReference>
<dbReference type="SMART" id="SM00827">
    <property type="entry name" value="PKS_AT"/>
    <property type="match status" value="1"/>
</dbReference>
<sequence length="1896" mass="201314">MSDETGDLNRVAVIGMAGRFPGAPDVETLWANLAAGREGVVSLSDEELTGSGVDPELAARENYVRAKGVLADADRFDAGFFGFHPREAEVLDPQHRVFLECVWTALESAGYDPRTFDGRIGVFAGASLNSYLLFNLLANQRAVDSAGSYQTLISSDKDFLATRVSYKLDLTGPSMTVQTACSTSLTAVHLAVQSLLNSECDIALAGGVSVSVPLHGGYLYEQGGILSPDGHCRPFDAQAQGTVAGNGAGVVVLRRMADARAAGDTVDAVILGTAVNNDGSLKVGYTAPSVDGQAQVVAEALAVAEVDADSIGYVETHGTATALGDPIEITALTRAYREHTDRVGYCAIGSVKSNVGHLDAAAGVTSLIKAVLALRHEAIPATLHHTRANPELALPSSPFFVNAELRPWPRRAAPRRAGVSSFGIGGSNVHVILEEAPAGQPAAAGAADRAVPRVLPLSARSAPALAEAAGRLADHLAAHPEADLDDVAYTLASRRRAFEHRTAVVGREAADLVGALRQVAAAGTGTPAGRDTPVAFLFPGQGAQYVGMARDLYRSVPAFAVELDRCAELFAAHLGEDPRVPLFAVDDEPAEAARALARTSITQPVLFLVEYALARLWMSWGVRPAAMVGHSVGEYVAACLAGVFSLEDAVALVAARGRLVQSMPTGSMLAVFLPEAEVAGWLTDELCLAAVNSTGLCVVAGPTAAVDELERRLAAAGVARRRLRTSHAFHSPSMDAAVTPFVEAVRQVTLHPPAIPFVSNVTGAWITDEQATDPAYWGRHLRAPVRFADALDVLLADEELALLEVGPGQTLRNFVRQHRAWHERRTVAGSVRHPDERRDDHEYLLAGLGDLWSAGVPVDWTTRDGDAARRLVRLPTYAFQRQRYWIDPETTPAPRRALTSGADAEWFHVPGWRRLTTPAAEAVGGTADGATIWVLLGAELPLGAELAARLAGGGAVVVRVSAGDELRETGDRAWALDPTSRDQHAGLLKSLETYAPGTVRVVHLWSLTVEPADGLDAARVDRARRFGFDSLLALAQAVGDVQPTGPVEFDVLSRGLFGVTGDEDLQPENAPLLGATTVIPQEVPDVTCRVLDLTGADLTGGGTPTGPAGSTGRRWPGTAAAVLARLTAPAAERELALRGRHWWVRAFEAVRLDPPGAVGGRLRPGGVYLITGGLGGVGLALAEQITRAVDAPVLGLLTRSAFPTEAEWPAWLAGHGEQDDTSRRIRRLEQFRDLGARVIVLEADVTDRDALAGAVDRLRAVGGGLHGVIHAAGLPSRGLIAVKSAQDVADVLAAKTVGTLNLDAVCGTDELDFLLLCSSLTALLGGPGQSDYCAANAFLDVFAQWRRATTGAPVAAVNWDTWRNTGMAAGLVERLHGGTTLAGHPLLHRLVASTGKSRTYATTLSTAESWIVDEHRIMGHGLVPGTTYLELVNAAVAEQAAGRVVELHDVLFMMPVIVPDGQTRELFTTVEERDGQLRFSVQSRADGDSARWQEHATGLVSFLERATESNRDLARLREDCAVTEVIDTEDELKRRLKLDRVEQGGRLQFSFGPRWRCLRRIEAGAQRLMVTLELAEEFAADLERYPLHPALLDVAGASARIRARDVFYLPFTYRSLRVFAPLTRVVHCHVEVAESGDSRETLTVSIELLSPQGRLLASIVDFTIKRINDIDGLLEQVRGGAVTVPDPGAEATPGTLHVLSEGMTAADGMAAFDRLLGAAVLPEQVVVTGRDLAGLRRLAGSITPALLAGEVEQIAPPRGTHPRPDLATPYVAPGTDAERAVAEIWQEVLGLDRVGVHDDFFALGGHSLAAVQIGAKIRGRFGVELNLRGFFDSPTVAHTVTVLADPGAPTDPAADRIEAVSRTGPDDELAGLDDLSDEEVEAQLRALLAEDEGGEA</sequence>
<dbReference type="PROSITE" id="PS00606">
    <property type="entry name" value="KS3_1"/>
    <property type="match status" value="1"/>
</dbReference>
<dbReference type="GO" id="GO:0005886">
    <property type="term" value="C:plasma membrane"/>
    <property type="evidence" value="ECO:0007669"/>
    <property type="project" value="TreeGrafter"/>
</dbReference>
<dbReference type="InterPro" id="IPR001227">
    <property type="entry name" value="Ac_transferase_dom_sf"/>
</dbReference>
<dbReference type="InterPro" id="IPR036291">
    <property type="entry name" value="NAD(P)-bd_dom_sf"/>
</dbReference>
<evidence type="ECO:0000256" key="1">
    <source>
        <dbReference type="ARBA" id="ARBA00001957"/>
    </source>
</evidence>
<dbReference type="InterPro" id="IPR029058">
    <property type="entry name" value="AB_hydrolase_fold"/>
</dbReference>
<dbReference type="CDD" id="cd00833">
    <property type="entry name" value="PKS"/>
    <property type="match status" value="1"/>
</dbReference>
<evidence type="ECO:0000256" key="5">
    <source>
        <dbReference type="ARBA" id="ARBA00022832"/>
    </source>
</evidence>
<dbReference type="InterPro" id="IPR006162">
    <property type="entry name" value="Ppantetheine_attach_site"/>
</dbReference>
<dbReference type="GO" id="GO:0006633">
    <property type="term" value="P:fatty acid biosynthetic process"/>
    <property type="evidence" value="ECO:0007669"/>
    <property type="project" value="InterPro"/>
</dbReference>
<feature type="domain" description="Ketosynthase family 3 (KS3)" evidence="10">
    <location>
        <begin position="8"/>
        <end position="435"/>
    </location>
</feature>
<dbReference type="InterPro" id="IPR049900">
    <property type="entry name" value="PKS_mFAS_DH"/>
</dbReference>
<feature type="domain" description="Carrier" evidence="9">
    <location>
        <begin position="1772"/>
        <end position="1847"/>
    </location>
</feature>
<dbReference type="PROSITE" id="PS00012">
    <property type="entry name" value="PHOSPHOPANTETHEINE"/>
    <property type="match status" value="1"/>
</dbReference>
<dbReference type="GO" id="GO:0044550">
    <property type="term" value="P:secondary metabolite biosynthetic process"/>
    <property type="evidence" value="ECO:0007669"/>
    <property type="project" value="UniProtKB-ARBA"/>
</dbReference>
<dbReference type="OrthoDB" id="3406074at2"/>
<dbReference type="SUPFAM" id="SSF55048">
    <property type="entry name" value="Probable ACP-binding domain of malonyl-CoA ACP transacylase"/>
    <property type="match status" value="1"/>
</dbReference>
<feature type="domain" description="PKS/mFAS DH" evidence="11">
    <location>
        <begin position="1384"/>
        <end position="1673"/>
    </location>
</feature>
<dbReference type="Gene3D" id="3.40.50.1820">
    <property type="entry name" value="alpha/beta hydrolase"/>
    <property type="match status" value="1"/>
</dbReference>
<evidence type="ECO:0000256" key="7">
    <source>
        <dbReference type="ARBA" id="ARBA00023268"/>
    </source>
</evidence>
<evidence type="ECO:0000256" key="6">
    <source>
        <dbReference type="ARBA" id="ARBA00023098"/>
    </source>
</evidence>
<dbReference type="SUPFAM" id="SSF47336">
    <property type="entry name" value="ACP-like"/>
    <property type="match status" value="1"/>
</dbReference>
<name>A0A1A8ZPQ6_9ACTN</name>
<dbReference type="InterPro" id="IPR049552">
    <property type="entry name" value="PKS_DH_N"/>
</dbReference>
<evidence type="ECO:0000259" key="11">
    <source>
        <dbReference type="PROSITE" id="PS52019"/>
    </source>
</evidence>
<dbReference type="InterPro" id="IPR018201">
    <property type="entry name" value="Ketoacyl_synth_AS"/>
</dbReference>
<dbReference type="Pfam" id="PF22621">
    <property type="entry name" value="CurL-like_PKS_C"/>
    <property type="match status" value="1"/>
</dbReference>
<gene>
    <name evidence="12" type="ORF">GA0070621_2519</name>
</gene>
<dbReference type="InterPro" id="IPR016036">
    <property type="entry name" value="Malonyl_transacylase_ACP-bd"/>
</dbReference>
<evidence type="ECO:0000256" key="2">
    <source>
        <dbReference type="ARBA" id="ARBA00022450"/>
    </source>
</evidence>
<feature type="active site" description="Proton acceptor; for dehydratase activity" evidence="8">
    <location>
        <position position="1415"/>
    </location>
</feature>
<organism evidence="12 13">
    <name type="scientific">Micromonospora narathiwatensis</name>
    <dbReference type="NCBI Taxonomy" id="299146"/>
    <lineage>
        <taxon>Bacteria</taxon>
        <taxon>Bacillati</taxon>
        <taxon>Actinomycetota</taxon>
        <taxon>Actinomycetes</taxon>
        <taxon>Micromonosporales</taxon>
        <taxon>Micromonosporaceae</taxon>
        <taxon>Micromonospora</taxon>
    </lineage>
</organism>
<feature type="active site" description="Proton donor; for dehydratase activity" evidence="8">
    <location>
        <position position="1593"/>
    </location>
</feature>
<dbReference type="PROSITE" id="PS50075">
    <property type="entry name" value="CARRIER"/>
    <property type="match status" value="1"/>
</dbReference>
<evidence type="ECO:0000313" key="13">
    <source>
        <dbReference type="Proteomes" id="UP000198765"/>
    </source>
</evidence>
<dbReference type="InterPro" id="IPR020806">
    <property type="entry name" value="PKS_PP-bd"/>
</dbReference>
<dbReference type="Pfam" id="PF00698">
    <property type="entry name" value="Acyl_transf_1"/>
    <property type="match status" value="1"/>
</dbReference>
<dbReference type="CDD" id="cd08953">
    <property type="entry name" value="KR_2_SDR_x"/>
    <property type="match status" value="1"/>
</dbReference>
<keyword evidence="6" id="KW-0443">Lipid metabolism</keyword>
<keyword evidence="5" id="KW-0276">Fatty acid metabolism</keyword>
<evidence type="ECO:0000256" key="3">
    <source>
        <dbReference type="ARBA" id="ARBA00022553"/>
    </source>
</evidence>
<dbReference type="EMBL" id="LT594324">
    <property type="protein sequence ID" value="SBT46093.1"/>
    <property type="molecule type" value="Genomic_DNA"/>
</dbReference>
<dbReference type="InterPro" id="IPR036736">
    <property type="entry name" value="ACP-like_sf"/>
</dbReference>
<dbReference type="Pfam" id="PF00109">
    <property type="entry name" value="ketoacyl-synt"/>
    <property type="match status" value="1"/>
</dbReference>
<evidence type="ECO:0000313" key="12">
    <source>
        <dbReference type="EMBL" id="SBT46093.1"/>
    </source>
</evidence>
<dbReference type="GO" id="GO:0004312">
    <property type="term" value="F:fatty acid synthase activity"/>
    <property type="evidence" value="ECO:0007669"/>
    <property type="project" value="TreeGrafter"/>
</dbReference>
<keyword evidence="3" id="KW-0597">Phosphoprotein</keyword>
<dbReference type="InterPro" id="IPR014031">
    <property type="entry name" value="Ketoacyl_synth_C"/>
</dbReference>
<dbReference type="GO" id="GO:0031177">
    <property type="term" value="F:phosphopantetheine binding"/>
    <property type="evidence" value="ECO:0007669"/>
    <property type="project" value="InterPro"/>
</dbReference>
<dbReference type="SMART" id="SM00822">
    <property type="entry name" value="PKS_KR"/>
    <property type="match status" value="1"/>
</dbReference>
<dbReference type="SMART" id="SM00826">
    <property type="entry name" value="PKS_DH"/>
    <property type="match status" value="1"/>
</dbReference>
<dbReference type="InterPro" id="IPR014043">
    <property type="entry name" value="Acyl_transferase_dom"/>
</dbReference>
<dbReference type="PANTHER" id="PTHR43775">
    <property type="entry name" value="FATTY ACID SYNTHASE"/>
    <property type="match status" value="1"/>
</dbReference>
<dbReference type="InterPro" id="IPR013968">
    <property type="entry name" value="PKS_KR"/>
</dbReference>
<keyword evidence="4 12" id="KW-0808">Transferase</keyword>
<evidence type="ECO:0000259" key="10">
    <source>
        <dbReference type="PROSITE" id="PS52004"/>
    </source>
</evidence>
<dbReference type="FunFam" id="1.10.1200.10:FF:000016">
    <property type="entry name" value="Non-ribosomal peptide synthase"/>
    <property type="match status" value="1"/>
</dbReference>
<dbReference type="Gene3D" id="3.30.70.250">
    <property type="entry name" value="Malonyl-CoA ACP transacylase, ACP-binding"/>
    <property type="match status" value="1"/>
</dbReference>
<comment type="cofactor">
    <cofactor evidence="1">
        <name>pantetheine 4'-phosphate</name>
        <dbReference type="ChEBI" id="CHEBI:47942"/>
    </cofactor>
</comment>
<keyword evidence="13" id="KW-1185">Reference proteome</keyword>
<dbReference type="Gene3D" id="3.40.50.720">
    <property type="entry name" value="NAD(P)-binding Rossmann-like Domain"/>
    <property type="match status" value="1"/>
</dbReference>
<dbReference type="Gene3D" id="3.40.47.10">
    <property type="match status" value="1"/>
</dbReference>
<dbReference type="SUPFAM" id="SSF52151">
    <property type="entry name" value="FabD/lysophospholipase-like"/>
    <property type="match status" value="1"/>
</dbReference>
<dbReference type="InterPro" id="IPR057326">
    <property type="entry name" value="KR_dom"/>
</dbReference>
<dbReference type="InterPro" id="IPR049551">
    <property type="entry name" value="PKS_DH_C"/>
</dbReference>
<dbReference type="Gene3D" id="3.40.366.10">
    <property type="entry name" value="Malonyl-Coenzyme A Acyl Carrier Protein, domain 2"/>
    <property type="match status" value="1"/>
</dbReference>
<dbReference type="GO" id="GO:0004315">
    <property type="term" value="F:3-oxoacyl-[acyl-carrier-protein] synthase activity"/>
    <property type="evidence" value="ECO:0007669"/>
    <property type="project" value="InterPro"/>
</dbReference>
<proteinExistence type="predicted"/>
<dbReference type="Pfam" id="PF21089">
    <property type="entry name" value="PKS_DH_N"/>
    <property type="match status" value="1"/>
</dbReference>
<keyword evidence="2" id="KW-0596">Phosphopantetheine</keyword>
<protein>
    <submittedName>
        <fullName evidence="12">Acyl transferase domain-containing protein</fullName>
    </submittedName>
</protein>